<accession>A0AA94WNP0</accession>
<gene>
    <name evidence="2" type="ORF">FZC74_17855</name>
</gene>
<comment type="caution">
    <text evidence="2">The sequence shown here is derived from an EMBL/GenBank/DDBJ whole genome shotgun (WGS) entry which is preliminary data.</text>
</comment>
<name>A0AA94WNP0_9BACI</name>
<proteinExistence type="predicted"/>
<dbReference type="Gene3D" id="2.60.120.10">
    <property type="entry name" value="Jelly Rolls"/>
    <property type="match status" value="1"/>
</dbReference>
<dbReference type="Proteomes" id="UP000323393">
    <property type="component" value="Unassembled WGS sequence"/>
</dbReference>
<evidence type="ECO:0000313" key="3">
    <source>
        <dbReference type="Proteomes" id="UP000323393"/>
    </source>
</evidence>
<dbReference type="SUPFAM" id="SSF51182">
    <property type="entry name" value="RmlC-like cupins"/>
    <property type="match status" value="1"/>
</dbReference>
<dbReference type="InterPro" id="IPR013096">
    <property type="entry name" value="Cupin_2"/>
</dbReference>
<sequence length="117" mass="13107">MKFYRFDKEVGFPIKQYDSQGALFIKVCRNKQENSVGFIQLDAGGVVGYHQATVQQLFIVIQGEGWVTGTDREKISIKSGEGVMWEEGEWHESGSESGMLALVVESETIDTSLLQEK</sequence>
<protein>
    <submittedName>
        <fullName evidence="2">Cupin domain-containing protein</fullName>
    </submittedName>
</protein>
<dbReference type="AlphaFoldDB" id="A0AA94WNP0"/>
<dbReference type="EMBL" id="VTEU01000009">
    <property type="protein sequence ID" value="TYS55923.1"/>
    <property type="molecule type" value="Genomic_DNA"/>
</dbReference>
<organism evidence="2 3">
    <name type="scientific">Sutcliffiella horikoshii</name>
    <dbReference type="NCBI Taxonomy" id="79883"/>
    <lineage>
        <taxon>Bacteria</taxon>
        <taxon>Bacillati</taxon>
        <taxon>Bacillota</taxon>
        <taxon>Bacilli</taxon>
        <taxon>Bacillales</taxon>
        <taxon>Bacillaceae</taxon>
        <taxon>Sutcliffiella</taxon>
    </lineage>
</organism>
<dbReference type="RefSeq" id="WP_148966856.1">
    <property type="nucleotide sequence ID" value="NZ_VTEU01000009.1"/>
</dbReference>
<dbReference type="InterPro" id="IPR011051">
    <property type="entry name" value="RmlC_Cupin_sf"/>
</dbReference>
<dbReference type="InterPro" id="IPR014710">
    <property type="entry name" value="RmlC-like_jellyroll"/>
</dbReference>
<evidence type="ECO:0000259" key="1">
    <source>
        <dbReference type="Pfam" id="PF07883"/>
    </source>
</evidence>
<dbReference type="Pfam" id="PF07883">
    <property type="entry name" value="Cupin_2"/>
    <property type="match status" value="1"/>
</dbReference>
<feature type="domain" description="Cupin type-2" evidence="1">
    <location>
        <begin position="39"/>
        <end position="97"/>
    </location>
</feature>
<reference evidence="2 3" key="1">
    <citation type="submission" date="2019-08" db="EMBL/GenBank/DDBJ databases">
        <title>Bacillus genomes from the desert of Cuatro Cienegas, Coahuila.</title>
        <authorList>
            <person name="Olmedo-Alvarez G."/>
        </authorList>
    </citation>
    <scope>NUCLEOTIDE SEQUENCE [LARGE SCALE GENOMIC DNA]</scope>
    <source>
        <strain evidence="2 3">CH88_3T</strain>
    </source>
</reference>
<evidence type="ECO:0000313" key="2">
    <source>
        <dbReference type="EMBL" id="TYS55923.1"/>
    </source>
</evidence>